<evidence type="ECO:0000256" key="9">
    <source>
        <dbReference type="RuleBase" id="RU361205"/>
    </source>
</evidence>
<dbReference type="EC" id="2.5.1.15" evidence="4 9"/>
<dbReference type="GO" id="GO:0004156">
    <property type="term" value="F:dihydropteroate synthase activity"/>
    <property type="evidence" value="ECO:0007669"/>
    <property type="project" value="UniProtKB-EC"/>
</dbReference>
<dbReference type="UniPathway" id="UPA00077">
    <property type="reaction ID" value="UER00156"/>
</dbReference>
<protein>
    <recommendedName>
        <fullName evidence="4 9">Dihydropteroate synthase</fullName>
        <shortName evidence="9">DHPS</shortName>
        <ecNumber evidence="4 9">2.5.1.15</ecNumber>
    </recommendedName>
    <alternativeName>
        <fullName evidence="9">Dihydropteroate pyrophosphorylase</fullName>
    </alternativeName>
</protein>
<keyword evidence="7 9" id="KW-0460">Magnesium</keyword>
<evidence type="ECO:0000313" key="12">
    <source>
        <dbReference type="Proteomes" id="UP000239735"/>
    </source>
</evidence>
<dbReference type="EMBL" id="OKRB01000072">
    <property type="protein sequence ID" value="SPE18793.1"/>
    <property type="molecule type" value="Genomic_DNA"/>
</dbReference>
<dbReference type="InterPro" id="IPR006390">
    <property type="entry name" value="DHP_synth_dom"/>
</dbReference>
<dbReference type="NCBIfam" id="TIGR01496">
    <property type="entry name" value="DHPS"/>
    <property type="match status" value="1"/>
</dbReference>
<dbReference type="PROSITE" id="PS50972">
    <property type="entry name" value="PTERIN_BINDING"/>
    <property type="match status" value="1"/>
</dbReference>
<evidence type="ECO:0000256" key="1">
    <source>
        <dbReference type="ARBA" id="ARBA00000012"/>
    </source>
</evidence>
<keyword evidence="6 9" id="KW-0479">Metal-binding</keyword>
<dbReference type="InterPro" id="IPR045031">
    <property type="entry name" value="DHP_synth-like"/>
</dbReference>
<reference evidence="12" key="1">
    <citation type="submission" date="2018-02" db="EMBL/GenBank/DDBJ databases">
        <authorList>
            <person name="Hausmann B."/>
        </authorList>
    </citation>
    <scope>NUCLEOTIDE SEQUENCE [LARGE SCALE GENOMIC DNA]</scope>
    <source>
        <strain evidence="12">Peat soil MAG SbA5</strain>
    </source>
</reference>
<dbReference type="GO" id="GO:0046656">
    <property type="term" value="P:folic acid biosynthetic process"/>
    <property type="evidence" value="ECO:0007669"/>
    <property type="project" value="UniProtKB-KW"/>
</dbReference>
<dbReference type="GO" id="GO:0005829">
    <property type="term" value="C:cytosol"/>
    <property type="evidence" value="ECO:0007669"/>
    <property type="project" value="TreeGrafter"/>
</dbReference>
<evidence type="ECO:0000256" key="4">
    <source>
        <dbReference type="ARBA" id="ARBA00012458"/>
    </source>
</evidence>
<organism evidence="11 12">
    <name type="scientific">Candidatus Sulfuritelmatomonas gaucii</name>
    <dbReference type="NCBI Taxonomy" id="2043161"/>
    <lineage>
        <taxon>Bacteria</taxon>
        <taxon>Pseudomonadati</taxon>
        <taxon>Acidobacteriota</taxon>
        <taxon>Terriglobia</taxon>
        <taxon>Terriglobales</taxon>
        <taxon>Acidobacteriaceae</taxon>
        <taxon>Candidatus Sulfuritelmatomonas</taxon>
    </lineage>
</organism>
<comment type="cofactor">
    <cofactor evidence="2 9">
        <name>Mg(2+)</name>
        <dbReference type="ChEBI" id="CHEBI:18420"/>
    </cofactor>
</comment>
<comment type="pathway">
    <text evidence="3 9">Cofactor biosynthesis; tetrahydrofolate biosynthesis; 7,8-dihydrofolate from 2-amino-4-hydroxy-6-hydroxymethyl-7,8-dihydropteridine diphosphate and 4-aminobenzoate: step 1/2.</text>
</comment>
<dbReference type="CDD" id="cd00739">
    <property type="entry name" value="DHPS"/>
    <property type="match status" value="1"/>
</dbReference>
<evidence type="ECO:0000256" key="2">
    <source>
        <dbReference type="ARBA" id="ARBA00001946"/>
    </source>
</evidence>
<keyword evidence="8 9" id="KW-0289">Folate biosynthesis</keyword>
<dbReference type="Gene3D" id="3.20.20.20">
    <property type="entry name" value="Dihydropteroate synthase-like"/>
    <property type="match status" value="1"/>
</dbReference>
<comment type="function">
    <text evidence="9">Catalyzes the condensation of para-aminobenzoate (pABA) with 6-hydroxymethyl-7,8-dihydropterin diphosphate (DHPt-PP) to form 7,8-dihydropteroate (H2Pte), the immediate precursor of folate derivatives.</text>
</comment>
<dbReference type="InterPro" id="IPR011005">
    <property type="entry name" value="Dihydropteroate_synth-like_sf"/>
</dbReference>
<comment type="catalytic activity">
    <reaction evidence="1">
        <text>(7,8-dihydropterin-6-yl)methyl diphosphate + 4-aminobenzoate = 7,8-dihydropteroate + diphosphate</text>
        <dbReference type="Rhea" id="RHEA:19949"/>
        <dbReference type="ChEBI" id="CHEBI:17836"/>
        <dbReference type="ChEBI" id="CHEBI:17839"/>
        <dbReference type="ChEBI" id="CHEBI:33019"/>
        <dbReference type="ChEBI" id="CHEBI:72950"/>
        <dbReference type="EC" id="2.5.1.15"/>
    </reaction>
</comment>
<evidence type="ECO:0000256" key="8">
    <source>
        <dbReference type="ARBA" id="ARBA00022909"/>
    </source>
</evidence>
<keyword evidence="5 9" id="KW-0808">Transferase</keyword>
<dbReference type="InterPro" id="IPR000489">
    <property type="entry name" value="Pterin-binding_dom"/>
</dbReference>
<dbReference type="Pfam" id="PF00809">
    <property type="entry name" value="Pterin_bind"/>
    <property type="match status" value="1"/>
</dbReference>
<proteinExistence type="inferred from homology"/>
<evidence type="ECO:0000256" key="7">
    <source>
        <dbReference type="ARBA" id="ARBA00022842"/>
    </source>
</evidence>
<dbReference type="SUPFAM" id="SSF51717">
    <property type="entry name" value="Dihydropteroate synthetase-like"/>
    <property type="match status" value="1"/>
</dbReference>
<dbReference type="PROSITE" id="PS00792">
    <property type="entry name" value="DHPS_1"/>
    <property type="match status" value="1"/>
</dbReference>
<dbReference type="GO" id="GO:0046654">
    <property type="term" value="P:tetrahydrofolate biosynthetic process"/>
    <property type="evidence" value="ECO:0007669"/>
    <property type="project" value="UniProtKB-UniPathway"/>
</dbReference>
<dbReference type="GO" id="GO:0046872">
    <property type="term" value="F:metal ion binding"/>
    <property type="evidence" value="ECO:0007669"/>
    <property type="project" value="UniProtKB-KW"/>
</dbReference>
<feature type="domain" description="Pterin-binding" evidence="10">
    <location>
        <begin position="20"/>
        <end position="289"/>
    </location>
</feature>
<evidence type="ECO:0000256" key="6">
    <source>
        <dbReference type="ARBA" id="ARBA00022723"/>
    </source>
</evidence>
<comment type="similarity">
    <text evidence="9">Belongs to the DHPS family.</text>
</comment>
<evidence type="ECO:0000259" key="10">
    <source>
        <dbReference type="PROSITE" id="PS50972"/>
    </source>
</evidence>
<evidence type="ECO:0000313" key="11">
    <source>
        <dbReference type="EMBL" id="SPE18793.1"/>
    </source>
</evidence>
<dbReference type="AlphaFoldDB" id="A0A2N9L6N9"/>
<accession>A0A2N9L6N9</accession>
<gene>
    <name evidence="11" type="primary">folP</name>
    <name evidence="11" type="ORF">SBA5_170037</name>
</gene>
<dbReference type="PANTHER" id="PTHR20941:SF1">
    <property type="entry name" value="FOLIC ACID SYNTHESIS PROTEIN FOL1"/>
    <property type="match status" value="1"/>
</dbReference>
<sequence>MRNIAKWRLRTRTLELGQRTLVMGVVNITLDSFSDGGFFLDSDKAIAHALGLLKEGADILDLGAESTRPGSRAGGAGALVSAEEEQARLLPVLGGILRAQPEAVLSVDTYKAGTARAALRAGAEIINDVSGLTWNPEIASVCAEFGAGVVLAHTRGRPEEWRTQPKLEPDELMGMVREGLAASVAAAQRSGVAMDRIVLDPGYGFGKRFEENYALLKRQEELLAVGRPLLAGLSRKSFLGHTLAPLFGGEHAPIADRENASLAALTAAILHGASIVRVHAVRPAVEAVRIADAILAER</sequence>
<dbReference type="Proteomes" id="UP000239735">
    <property type="component" value="Unassembled WGS sequence"/>
</dbReference>
<evidence type="ECO:0000256" key="5">
    <source>
        <dbReference type="ARBA" id="ARBA00022679"/>
    </source>
</evidence>
<dbReference type="PROSITE" id="PS00793">
    <property type="entry name" value="DHPS_2"/>
    <property type="match status" value="1"/>
</dbReference>
<name>A0A2N9L6N9_9BACT</name>
<dbReference type="PANTHER" id="PTHR20941">
    <property type="entry name" value="FOLATE SYNTHESIS PROTEINS"/>
    <property type="match status" value="1"/>
</dbReference>
<evidence type="ECO:0000256" key="3">
    <source>
        <dbReference type="ARBA" id="ARBA00004763"/>
    </source>
</evidence>